<proteinExistence type="predicted"/>
<name>A0A7J7Y815_PIPKU</name>
<dbReference type="EMBL" id="JACAGB010000006">
    <property type="protein sequence ID" value="KAF6358089.1"/>
    <property type="molecule type" value="Genomic_DNA"/>
</dbReference>
<reference evidence="2 3" key="1">
    <citation type="journal article" date="2020" name="Nature">
        <title>Six reference-quality genomes reveal evolution of bat adaptations.</title>
        <authorList>
            <person name="Jebb D."/>
            <person name="Huang Z."/>
            <person name="Pippel M."/>
            <person name="Hughes G.M."/>
            <person name="Lavrichenko K."/>
            <person name="Devanna P."/>
            <person name="Winkler S."/>
            <person name="Jermiin L.S."/>
            <person name="Skirmuntt E.C."/>
            <person name="Katzourakis A."/>
            <person name="Burkitt-Gray L."/>
            <person name="Ray D.A."/>
            <person name="Sullivan K.A.M."/>
            <person name="Roscito J.G."/>
            <person name="Kirilenko B.M."/>
            <person name="Davalos L.M."/>
            <person name="Corthals A.P."/>
            <person name="Power M.L."/>
            <person name="Jones G."/>
            <person name="Ransome R.D."/>
            <person name="Dechmann D.K.N."/>
            <person name="Locatelli A.G."/>
            <person name="Puechmaille S.J."/>
            <person name="Fedrigo O."/>
            <person name="Jarvis E.D."/>
            <person name="Hiller M."/>
            <person name="Vernes S.C."/>
            <person name="Myers E.W."/>
            <person name="Teeling E.C."/>
        </authorList>
    </citation>
    <scope>NUCLEOTIDE SEQUENCE [LARGE SCALE GENOMIC DNA]</scope>
    <source>
        <strain evidence="2">MPipKuh1</strain>
        <tissue evidence="2">Flight muscle</tissue>
    </source>
</reference>
<dbReference type="Proteomes" id="UP000558488">
    <property type="component" value="Unassembled WGS sequence"/>
</dbReference>
<accession>A0A7J7Y815</accession>
<feature type="region of interest" description="Disordered" evidence="1">
    <location>
        <begin position="47"/>
        <end position="68"/>
    </location>
</feature>
<organism evidence="2 3">
    <name type="scientific">Pipistrellus kuhlii</name>
    <name type="common">Kuhl's pipistrelle</name>
    <dbReference type="NCBI Taxonomy" id="59472"/>
    <lineage>
        <taxon>Eukaryota</taxon>
        <taxon>Metazoa</taxon>
        <taxon>Chordata</taxon>
        <taxon>Craniata</taxon>
        <taxon>Vertebrata</taxon>
        <taxon>Euteleostomi</taxon>
        <taxon>Mammalia</taxon>
        <taxon>Eutheria</taxon>
        <taxon>Laurasiatheria</taxon>
        <taxon>Chiroptera</taxon>
        <taxon>Yangochiroptera</taxon>
        <taxon>Vespertilionidae</taxon>
        <taxon>Pipistrellus</taxon>
    </lineage>
</organism>
<gene>
    <name evidence="2" type="ORF">mPipKuh1_003728</name>
</gene>
<protein>
    <submittedName>
        <fullName evidence="2">Defensin beta 115</fullName>
    </submittedName>
</protein>
<keyword evidence="3" id="KW-1185">Reference proteome</keyword>
<evidence type="ECO:0000256" key="1">
    <source>
        <dbReference type="SAM" id="MobiDB-lite"/>
    </source>
</evidence>
<evidence type="ECO:0000313" key="3">
    <source>
        <dbReference type="Proteomes" id="UP000558488"/>
    </source>
</evidence>
<evidence type="ECO:0000313" key="2">
    <source>
        <dbReference type="EMBL" id="KAF6358089.1"/>
    </source>
</evidence>
<dbReference type="AlphaFoldDB" id="A0A7J7Y815"/>
<sequence>MCHILLLVQEELLRGKSYGLRVGPKPIDWHPYKKTQIHTEGNHVKMERRWPSTNQRARPPKTPTRSIP</sequence>
<comment type="caution">
    <text evidence="2">The sequence shown here is derived from an EMBL/GenBank/DDBJ whole genome shotgun (WGS) entry which is preliminary data.</text>
</comment>